<dbReference type="Proteomes" id="UP000789396">
    <property type="component" value="Unassembled WGS sequence"/>
</dbReference>
<keyword evidence="3" id="KW-1185">Reference proteome</keyword>
<feature type="non-terminal residue" evidence="2">
    <location>
        <position position="1"/>
    </location>
</feature>
<gene>
    <name evidence="2" type="ORF">RFULGI_LOCUS15244</name>
</gene>
<dbReference type="PANTHER" id="PTHR12202:SF0">
    <property type="entry name" value="ESF1 HOMOLOG"/>
    <property type="match status" value="1"/>
</dbReference>
<dbReference type="GO" id="GO:0006364">
    <property type="term" value="P:rRNA processing"/>
    <property type="evidence" value="ECO:0007669"/>
    <property type="project" value="InterPro"/>
</dbReference>
<comment type="caution">
    <text evidence="2">The sequence shown here is derived from an EMBL/GenBank/DDBJ whole genome shotgun (WGS) entry which is preliminary data.</text>
</comment>
<dbReference type="PANTHER" id="PTHR12202">
    <property type="entry name" value="ESF1 HOMOLOG"/>
    <property type="match status" value="1"/>
</dbReference>
<accession>A0A9N9JBC9</accession>
<reference evidence="2" key="1">
    <citation type="submission" date="2021-06" db="EMBL/GenBank/DDBJ databases">
        <authorList>
            <person name="Kallberg Y."/>
            <person name="Tangrot J."/>
            <person name="Rosling A."/>
        </authorList>
    </citation>
    <scope>NUCLEOTIDE SEQUENCE</scope>
    <source>
        <strain evidence="2">IN212</strain>
    </source>
</reference>
<dbReference type="AlphaFoldDB" id="A0A9N9JBC9"/>
<proteinExistence type="predicted"/>
<sequence length="177" mass="20767">ISDDNTTIGLDDSFFINPKKRKQKISYEERIEEDRKRSELELLVIDDEGNNHFDMKEIIKNEKKRKKRNQKDVQEDSFEINVNDSQINEKTIIKCDTGEEFDQEALRKYQLERLKKDIDEMDFKAYLASPSEGSDEDAETPLHKYKNLVNEADNDHSDDVDMEITFTPGLNEKATDQ</sequence>
<dbReference type="GO" id="GO:0003723">
    <property type="term" value="F:RNA binding"/>
    <property type="evidence" value="ECO:0007669"/>
    <property type="project" value="TreeGrafter"/>
</dbReference>
<feature type="non-terminal residue" evidence="2">
    <location>
        <position position="177"/>
    </location>
</feature>
<dbReference type="InterPro" id="IPR039754">
    <property type="entry name" value="Esf1"/>
</dbReference>
<dbReference type="EMBL" id="CAJVPZ010048073">
    <property type="protein sequence ID" value="CAG8773531.1"/>
    <property type="molecule type" value="Genomic_DNA"/>
</dbReference>
<protein>
    <submittedName>
        <fullName evidence="2">7032_t:CDS:1</fullName>
    </submittedName>
</protein>
<evidence type="ECO:0000313" key="3">
    <source>
        <dbReference type="Proteomes" id="UP000789396"/>
    </source>
</evidence>
<feature type="region of interest" description="Disordered" evidence="1">
    <location>
        <begin position="150"/>
        <end position="177"/>
    </location>
</feature>
<evidence type="ECO:0000313" key="2">
    <source>
        <dbReference type="EMBL" id="CAG8773531.1"/>
    </source>
</evidence>
<dbReference type="OrthoDB" id="431825at2759"/>
<name>A0A9N9JBC9_9GLOM</name>
<organism evidence="2 3">
    <name type="scientific">Racocetra fulgida</name>
    <dbReference type="NCBI Taxonomy" id="60492"/>
    <lineage>
        <taxon>Eukaryota</taxon>
        <taxon>Fungi</taxon>
        <taxon>Fungi incertae sedis</taxon>
        <taxon>Mucoromycota</taxon>
        <taxon>Glomeromycotina</taxon>
        <taxon>Glomeromycetes</taxon>
        <taxon>Diversisporales</taxon>
        <taxon>Gigasporaceae</taxon>
        <taxon>Racocetra</taxon>
    </lineage>
</organism>
<evidence type="ECO:0000256" key="1">
    <source>
        <dbReference type="SAM" id="MobiDB-lite"/>
    </source>
</evidence>